<dbReference type="EMBL" id="LUHQ01000001">
    <property type="protein sequence ID" value="OAP16281.1"/>
    <property type="molecule type" value="Genomic_DNA"/>
</dbReference>
<protein>
    <submittedName>
        <fullName evidence="2">(thale cress) hypothetical protein</fullName>
    </submittedName>
</protein>
<dbReference type="AlphaFoldDB" id="A0A178WER2"/>
<feature type="compositionally biased region" description="Low complexity" evidence="1">
    <location>
        <begin position="104"/>
        <end position="115"/>
    </location>
</feature>
<evidence type="ECO:0000313" key="5">
    <source>
        <dbReference type="Proteomes" id="UP000516314"/>
    </source>
</evidence>
<dbReference type="Proteomes" id="UP000078284">
    <property type="component" value="Chromosome 1"/>
</dbReference>
<proteinExistence type="predicted"/>
<name>A0A178WER2_ARATH</name>
<evidence type="ECO:0000256" key="1">
    <source>
        <dbReference type="SAM" id="MobiDB-lite"/>
    </source>
</evidence>
<dbReference type="Proteomes" id="UP000516314">
    <property type="component" value="Chromosome 1"/>
</dbReference>
<organism evidence="3 4">
    <name type="scientific">Arabidopsis thaliana</name>
    <name type="common">Mouse-ear cress</name>
    <dbReference type="NCBI Taxonomy" id="3702"/>
    <lineage>
        <taxon>Eukaryota</taxon>
        <taxon>Viridiplantae</taxon>
        <taxon>Streptophyta</taxon>
        <taxon>Embryophyta</taxon>
        <taxon>Tracheophyta</taxon>
        <taxon>Spermatophyta</taxon>
        <taxon>Magnoliopsida</taxon>
        <taxon>eudicotyledons</taxon>
        <taxon>Gunneridae</taxon>
        <taxon>Pentapetalae</taxon>
        <taxon>rosids</taxon>
        <taxon>malvids</taxon>
        <taxon>Brassicales</taxon>
        <taxon>Brassicaceae</taxon>
        <taxon>Camelineae</taxon>
        <taxon>Arabidopsis</taxon>
    </lineage>
</organism>
<reference evidence="4" key="1">
    <citation type="journal article" date="2016" name="Proc. Natl. Acad. Sci. U.S.A.">
        <title>Chromosome-level assembly of Arabidopsis thaliana Ler reveals the extent of translocation and inversion polymorphisms.</title>
        <authorList>
            <person name="Zapata L."/>
            <person name="Ding J."/>
            <person name="Willing E.M."/>
            <person name="Hartwig B."/>
            <person name="Bezdan D."/>
            <person name="Jiao W.B."/>
            <person name="Patel V."/>
            <person name="Velikkakam James G."/>
            <person name="Koornneef M."/>
            <person name="Ossowski S."/>
            <person name="Schneeberger K."/>
        </authorList>
    </citation>
    <scope>NUCLEOTIDE SEQUENCE [LARGE SCALE GENOMIC DNA]</scope>
    <source>
        <strain evidence="4">cv. Landsberg erecta</strain>
    </source>
</reference>
<dbReference type="EMBL" id="LR881466">
    <property type="protein sequence ID" value="CAD5315469.1"/>
    <property type="molecule type" value="Genomic_DNA"/>
</dbReference>
<gene>
    <name evidence="3" type="ordered locus">AXX17_At1g48230</name>
    <name evidence="2" type="ORF">AT9943_LOCUS3837</name>
</gene>
<evidence type="ECO:0000313" key="2">
    <source>
        <dbReference type="EMBL" id="CAD5315469.1"/>
    </source>
</evidence>
<accession>A0A178WER2</accession>
<feature type="compositionally biased region" description="Basic and acidic residues" evidence="1">
    <location>
        <begin position="83"/>
        <end position="102"/>
    </location>
</feature>
<feature type="region of interest" description="Disordered" evidence="1">
    <location>
        <begin position="14"/>
        <end position="143"/>
    </location>
</feature>
<evidence type="ECO:0000313" key="4">
    <source>
        <dbReference type="Proteomes" id="UP000078284"/>
    </source>
</evidence>
<evidence type="ECO:0000313" key="3">
    <source>
        <dbReference type="EMBL" id="OAP16281.1"/>
    </source>
</evidence>
<feature type="compositionally biased region" description="Polar residues" evidence="1">
    <location>
        <begin position="30"/>
        <end position="39"/>
    </location>
</feature>
<reference evidence="2 5" key="3">
    <citation type="submission" date="2020-09" db="EMBL/GenBank/DDBJ databases">
        <authorList>
            <person name="Ashkenazy H."/>
        </authorList>
    </citation>
    <scope>NUCLEOTIDE SEQUENCE [LARGE SCALE GENOMIC DNA]</scope>
    <source>
        <strain evidence="5">cv. Cdm-0</strain>
    </source>
</reference>
<reference evidence="3" key="2">
    <citation type="submission" date="2016-03" db="EMBL/GenBank/DDBJ databases">
        <title>Full-length assembly of Arabidopsis thaliana Ler reveals the complement of translocations and inversions.</title>
        <authorList>
            <person name="Zapata L."/>
            <person name="Schneeberger K."/>
            <person name="Ossowski S."/>
        </authorList>
    </citation>
    <scope>NUCLEOTIDE SEQUENCE [LARGE SCALE GENOMIC DNA]</scope>
    <source>
        <tissue evidence="3">Leaf</tissue>
    </source>
</reference>
<sequence>MRFKPEIKPIFSQRGYPLFDGCEHSHRQQPETGATNPASRRNRILPQDLTPSHEPPSLKLPKRESEHEIPPTIAVITPQLRDPPLDFRHRDDRSRKPIRTIDLEPPSSISSESIEVATVSHRETLANSASSRRRNSGSYVDLL</sequence>